<dbReference type="PANTHER" id="PTHR43217">
    <property type="entry name" value="SUCCINATE SEMIALDEHYDE DEHYDROGENASE [NAD(P)+] SAD"/>
    <property type="match status" value="1"/>
</dbReference>
<comment type="similarity">
    <text evidence="1 5">Belongs to the aldehyde dehydrogenase family.</text>
</comment>
<evidence type="ECO:0000313" key="8">
    <source>
        <dbReference type="Proteomes" id="UP000473278"/>
    </source>
</evidence>
<dbReference type="GO" id="GO:0004030">
    <property type="term" value="F:aldehyde dehydrogenase [NAD(P)+] activity"/>
    <property type="evidence" value="ECO:0007669"/>
    <property type="project" value="InterPro"/>
</dbReference>
<protein>
    <submittedName>
        <fullName evidence="7">NAD-dependent succinate-semialdehyde dehydrogenase</fullName>
    </submittedName>
</protein>
<sequence>MKEPKQALFKSINPYNGKEIASYTEQTEEEVIGILEKSQEAFGTWPKVSIPERETLLRKAANLLRKNVDKYARTMTLEMGKPIGESRAEIIKCAWVCEFYAENAARFLADEIIESDAAESFVSHDPIGPVLAIMPWNFPFWQVFRFAAPTLMAGNTALLKHAPNVFGCATHIEELLREAGFPDGVFQNLMVHHDRTEEIIAGDIVRAVTLTGSERAGRAVGSLAGKYLKKSVLELGGNNAFIVWEDADMKQAVQTGVRARMLNSGQSCIAAKRFIVVGKAYDKFVPDFLEQIASLKDGDPLDESTEMGPLAREDLAEQLQEQVNKSLARGAELLTGGGRRGAFHEPTVLTNVQPGMPAFDEETFGPLAAIIKAKDKEEAFELASLSRYGLGTTLFTKDIEEARKSISKIPDGAFFINELVKSDPRLPFGGTKHSGYGRELSRDGILEFVNKKTVYVNT</sequence>
<dbReference type="PANTHER" id="PTHR43217:SF1">
    <property type="entry name" value="SUCCINATE SEMIALDEHYDE DEHYDROGENASE [NAD(P)+] SAD"/>
    <property type="match status" value="1"/>
</dbReference>
<dbReference type="InterPro" id="IPR015590">
    <property type="entry name" value="Aldehyde_DH_dom"/>
</dbReference>
<reference evidence="7 8" key="1">
    <citation type="submission" date="2020-02" db="EMBL/GenBank/DDBJ databases">
        <title>Balneolaceae bacterium YR4-1, complete genome.</title>
        <authorList>
            <person name="Li Y."/>
            <person name="Wu S."/>
        </authorList>
    </citation>
    <scope>NUCLEOTIDE SEQUENCE [LARGE SCALE GENOMIC DNA]</scope>
    <source>
        <strain evidence="7 8">YR4-1</strain>
    </source>
</reference>
<proteinExistence type="inferred from homology"/>
<dbReference type="EMBL" id="JAALLT010000001">
    <property type="protein sequence ID" value="NGP75670.1"/>
    <property type="molecule type" value="Genomic_DNA"/>
</dbReference>
<evidence type="ECO:0000259" key="6">
    <source>
        <dbReference type="Pfam" id="PF00171"/>
    </source>
</evidence>
<evidence type="ECO:0000256" key="2">
    <source>
        <dbReference type="ARBA" id="ARBA00022857"/>
    </source>
</evidence>
<evidence type="ECO:0000256" key="4">
    <source>
        <dbReference type="PROSITE-ProRule" id="PRU10007"/>
    </source>
</evidence>
<dbReference type="InterPro" id="IPR016162">
    <property type="entry name" value="Ald_DH_N"/>
</dbReference>
<dbReference type="SUPFAM" id="SSF53720">
    <property type="entry name" value="ALDH-like"/>
    <property type="match status" value="1"/>
</dbReference>
<organism evidence="7 8">
    <name type="scientific">Halalkalibaculum roseum</name>
    <dbReference type="NCBI Taxonomy" id="2709311"/>
    <lineage>
        <taxon>Bacteria</taxon>
        <taxon>Pseudomonadati</taxon>
        <taxon>Balneolota</taxon>
        <taxon>Balneolia</taxon>
        <taxon>Balneolales</taxon>
        <taxon>Balneolaceae</taxon>
        <taxon>Halalkalibaculum</taxon>
    </lineage>
</organism>
<accession>A0A6M1SS61</accession>
<comment type="caution">
    <text evidence="7">The sequence shown here is derived from an EMBL/GenBank/DDBJ whole genome shotgun (WGS) entry which is preliminary data.</text>
</comment>
<evidence type="ECO:0000313" key="7">
    <source>
        <dbReference type="EMBL" id="NGP75670.1"/>
    </source>
</evidence>
<keyword evidence="8" id="KW-1185">Reference proteome</keyword>
<dbReference type="InterPro" id="IPR029510">
    <property type="entry name" value="Ald_DH_CS_GLU"/>
</dbReference>
<dbReference type="RefSeq" id="WP_165139180.1">
    <property type="nucleotide sequence ID" value="NZ_JAALLT010000001.1"/>
</dbReference>
<dbReference type="AlphaFoldDB" id="A0A6M1SS61"/>
<dbReference type="InterPro" id="IPR044148">
    <property type="entry name" value="ALDH_GabD1-like"/>
</dbReference>
<dbReference type="Gene3D" id="3.40.309.10">
    <property type="entry name" value="Aldehyde Dehydrogenase, Chain A, domain 2"/>
    <property type="match status" value="1"/>
</dbReference>
<dbReference type="CDD" id="cd07100">
    <property type="entry name" value="ALDH_SSADH1_GabD1"/>
    <property type="match status" value="1"/>
</dbReference>
<feature type="active site" evidence="4">
    <location>
        <position position="234"/>
    </location>
</feature>
<feature type="domain" description="Aldehyde dehydrogenase" evidence="6">
    <location>
        <begin position="7"/>
        <end position="454"/>
    </location>
</feature>
<dbReference type="InterPro" id="IPR016161">
    <property type="entry name" value="Ald_DH/histidinol_DH"/>
</dbReference>
<evidence type="ECO:0000256" key="5">
    <source>
        <dbReference type="RuleBase" id="RU003345"/>
    </source>
</evidence>
<evidence type="ECO:0000256" key="3">
    <source>
        <dbReference type="ARBA" id="ARBA00023002"/>
    </source>
</evidence>
<dbReference type="Pfam" id="PF00171">
    <property type="entry name" value="Aldedh"/>
    <property type="match status" value="1"/>
</dbReference>
<keyword evidence="2" id="KW-0521">NADP</keyword>
<dbReference type="GO" id="GO:0004777">
    <property type="term" value="F:succinate-semialdehyde dehydrogenase (NAD+) activity"/>
    <property type="evidence" value="ECO:0007669"/>
    <property type="project" value="TreeGrafter"/>
</dbReference>
<dbReference type="InterPro" id="IPR016163">
    <property type="entry name" value="Ald_DH_C"/>
</dbReference>
<name>A0A6M1SS61_9BACT</name>
<gene>
    <name evidence="7" type="ORF">G3570_03440</name>
</gene>
<dbReference type="PROSITE" id="PS00687">
    <property type="entry name" value="ALDEHYDE_DEHYDR_GLU"/>
    <property type="match status" value="1"/>
</dbReference>
<dbReference type="Gene3D" id="3.40.605.10">
    <property type="entry name" value="Aldehyde Dehydrogenase, Chain A, domain 1"/>
    <property type="match status" value="1"/>
</dbReference>
<keyword evidence="3 5" id="KW-0560">Oxidoreductase</keyword>
<evidence type="ECO:0000256" key="1">
    <source>
        <dbReference type="ARBA" id="ARBA00009986"/>
    </source>
</evidence>
<dbReference type="Proteomes" id="UP000473278">
    <property type="component" value="Unassembled WGS sequence"/>
</dbReference>
<dbReference type="FunFam" id="3.40.605.10:FF:000012">
    <property type="entry name" value="NAD-dependent succinate-semialdehyde dehydrogenase"/>
    <property type="match status" value="1"/>
</dbReference>
<dbReference type="InterPro" id="IPR047110">
    <property type="entry name" value="GABD/Sad-like"/>
</dbReference>